<sequence>MSYVLIIHAVKDYQAWKSIFDAASDMRKTAGEQSYHLLSEEHDSNKIVHFSSWSSLVKARSFFESEQLVEIRRQAGVEEPQFIYLQALEQRTL</sequence>
<dbReference type="GO" id="GO:0004497">
    <property type="term" value="F:monooxygenase activity"/>
    <property type="evidence" value="ECO:0007669"/>
    <property type="project" value="UniProtKB-KW"/>
</dbReference>
<gene>
    <name evidence="1" type="ORF">G4V63_18720</name>
</gene>
<organism evidence="1 2">
    <name type="scientific">Candidatus Afipia apatlaquensis</name>
    <dbReference type="NCBI Taxonomy" id="2712852"/>
    <lineage>
        <taxon>Bacteria</taxon>
        <taxon>Pseudomonadati</taxon>
        <taxon>Pseudomonadota</taxon>
        <taxon>Alphaproteobacteria</taxon>
        <taxon>Hyphomicrobiales</taxon>
        <taxon>Nitrobacteraceae</taxon>
        <taxon>Afipia</taxon>
    </lineage>
</organism>
<dbReference type="EMBL" id="JAAMRR010000951">
    <property type="protein sequence ID" value="NGX97169.1"/>
    <property type="molecule type" value="Genomic_DNA"/>
</dbReference>
<keyword evidence="1" id="KW-0560">Oxidoreductase</keyword>
<dbReference type="Proteomes" id="UP000480266">
    <property type="component" value="Unassembled WGS sequence"/>
</dbReference>
<dbReference type="InterPro" id="IPR011008">
    <property type="entry name" value="Dimeric_a/b-barrel"/>
</dbReference>
<comment type="caution">
    <text evidence="1">The sequence shown here is derived from an EMBL/GenBank/DDBJ whole genome shotgun (WGS) entry which is preliminary data.</text>
</comment>
<accession>A0A7C9VJ08</accession>
<keyword evidence="1" id="KW-0503">Monooxygenase</keyword>
<protein>
    <submittedName>
        <fullName evidence="1">Antibiotic biosynthesis monooxygenase</fullName>
    </submittedName>
</protein>
<proteinExistence type="predicted"/>
<dbReference type="SUPFAM" id="SSF54909">
    <property type="entry name" value="Dimeric alpha+beta barrel"/>
    <property type="match status" value="1"/>
</dbReference>
<name>A0A7C9VJ08_9BRAD</name>
<dbReference type="AlphaFoldDB" id="A0A7C9VJ08"/>
<evidence type="ECO:0000313" key="1">
    <source>
        <dbReference type="EMBL" id="NGX97169.1"/>
    </source>
</evidence>
<keyword evidence="2" id="KW-1185">Reference proteome</keyword>
<evidence type="ECO:0000313" key="2">
    <source>
        <dbReference type="Proteomes" id="UP000480266"/>
    </source>
</evidence>
<reference evidence="1" key="1">
    <citation type="submission" date="2020-02" db="EMBL/GenBank/DDBJ databases">
        <title>Draft genome sequence of Candidatus Afipia apatlaquensis IBT-C3, a potential strain for decolorization of textile dyes.</title>
        <authorList>
            <person name="Sanchez-Reyes A."/>
            <person name="Breton-Deval L."/>
            <person name="Mangelson H."/>
            <person name="Sanchez-Flores A."/>
        </authorList>
    </citation>
    <scope>NUCLEOTIDE SEQUENCE [LARGE SCALE GENOMIC DNA]</scope>
    <source>
        <strain evidence="1">IBT-C3</strain>
    </source>
</reference>